<dbReference type="PANTHER" id="PTHR32319:SF0">
    <property type="entry name" value="BACTERIAL HEMOLYSIN-LIKE PROTEIN"/>
    <property type="match status" value="1"/>
</dbReference>
<keyword evidence="5" id="KW-0808">Transferase</keyword>
<feature type="domain" description="RNA-binding S4" evidence="4">
    <location>
        <begin position="4"/>
        <end position="65"/>
    </location>
</feature>
<sequence>MPKKRLDQLLVEHDLAESNDLAQRLVIAGKVRVDGQLAVTPSQIVQDDADLTVDQGPRFVSRGGEKLAAALDAFSVDVQGLVCADAGASTGGFTDCLLQNGAAKVFAIDVGHGILDWKLRNDPRVVVMEKTNARHVEKLAEPVDLVVIDASFISLKVLLPVVMGWFLPPPPTVSPPVSRGELEGGIIALIKPQFEATRKEVSQGKGVIRDTEIHKRVLHEILDFATSKGFSLLGLLRSPIQGPKGNVEFLVWLGLDKLSAQESVDQENLIRRAVSGE</sequence>
<dbReference type="GO" id="GO:0003723">
    <property type="term" value="F:RNA binding"/>
    <property type="evidence" value="ECO:0007669"/>
    <property type="project" value="UniProtKB-KW"/>
</dbReference>
<dbReference type="NCBIfam" id="TIGR00478">
    <property type="entry name" value="tly"/>
    <property type="match status" value="1"/>
</dbReference>
<comment type="similarity">
    <text evidence="2">Belongs to the TlyA family.</text>
</comment>
<dbReference type="SUPFAM" id="SSF55174">
    <property type="entry name" value="Alpha-L RNA-binding motif"/>
    <property type="match status" value="1"/>
</dbReference>
<dbReference type="Gene3D" id="3.40.50.150">
    <property type="entry name" value="Vaccinia Virus protein VP39"/>
    <property type="match status" value="1"/>
</dbReference>
<dbReference type="InterPro" id="IPR002942">
    <property type="entry name" value="S4_RNA-bd"/>
</dbReference>
<dbReference type="InterPro" id="IPR047048">
    <property type="entry name" value="TlyA"/>
</dbReference>
<keyword evidence="1 3" id="KW-0694">RNA-binding</keyword>
<dbReference type="InterPro" id="IPR004538">
    <property type="entry name" value="Hemolysin_A/TlyA"/>
</dbReference>
<reference evidence="5 6" key="1">
    <citation type="submission" date="2020-08" db="EMBL/GenBank/DDBJ databases">
        <title>Bridging the membrane lipid divide: bacteria of the FCB group superphylum have the potential to synthesize archaeal ether lipids.</title>
        <authorList>
            <person name="Villanueva L."/>
            <person name="Von Meijenfeldt F.A.B."/>
            <person name="Westbye A.B."/>
            <person name="Yadav S."/>
            <person name="Hopmans E.C."/>
            <person name="Dutilh B.E."/>
            <person name="Sinninghe Damste J.S."/>
        </authorList>
    </citation>
    <scope>NUCLEOTIDE SEQUENCE [LARGE SCALE GENOMIC DNA]</scope>
    <source>
        <strain evidence="5">NIOZ-UU36</strain>
    </source>
</reference>
<comment type="caution">
    <text evidence="5">The sequence shown here is derived from an EMBL/GenBank/DDBJ whole genome shotgun (WGS) entry which is preliminary data.</text>
</comment>
<dbReference type="PANTHER" id="PTHR32319">
    <property type="entry name" value="BACTERIAL HEMOLYSIN-LIKE PROTEIN"/>
    <property type="match status" value="1"/>
</dbReference>
<dbReference type="GO" id="GO:0008168">
    <property type="term" value="F:methyltransferase activity"/>
    <property type="evidence" value="ECO:0007669"/>
    <property type="project" value="UniProtKB-KW"/>
</dbReference>
<accession>A0A8J6NRG0</accession>
<evidence type="ECO:0000259" key="4">
    <source>
        <dbReference type="SMART" id="SM00363"/>
    </source>
</evidence>
<proteinExistence type="inferred from homology"/>
<keyword evidence="5" id="KW-0489">Methyltransferase</keyword>
<dbReference type="Pfam" id="PF01479">
    <property type="entry name" value="S4"/>
    <property type="match status" value="1"/>
</dbReference>
<dbReference type="PIRSF" id="PIRSF005578">
    <property type="entry name" value="TlyA"/>
    <property type="match status" value="1"/>
</dbReference>
<dbReference type="InterPro" id="IPR029063">
    <property type="entry name" value="SAM-dependent_MTases_sf"/>
</dbReference>
<dbReference type="AlphaFoldDB" id="A0A8J6NRG0"/>
<dbReference type="Pfam" id="PF01728">
    <property type="entry name" value="FtsJ"/>
    <property type="match status" value="1"/>
</dbReference>
<name>A0A8J6NRG0_9CHLR</name>
<evidence type="ECO:0000256" key="1">
    <source>
        <dbReference type="ARBA" id="ARBA00022884"/>
    </source>
</evidence>
<organism evidence="5 6">
    <name type="scientific">Candidatus Desulfolinea nitratireducens</name>
    <dbReference type="NCBI Taxonomy" id="2841698"/>
    <lineage>
        <taxon>Bacteria</taxon>
        <taxon>Bacillati</taxon>
        <taxon>Chloroflexota</taxon>
        <taxon>Anaerolineae</taxon>
        <taxon>Anaerolineales</taxon>
        <taxon>Anaerolineales incertae sedis</taxon>
        <taxon>Candidatus Desulfolinea</taxon>
    </lineage>
</organism>
<evidence type="ECO:0000313" key="6">
    <source>
        <dbReference type="Proteomes" id="UP000614469"/>
    </source>
</evidence>
<dbReference type="PROSITE" id="PS50889">
    <property type="entry name" value="S4"/>
    <property type="match status" value="1"/>
</dbReference>
<dbReference type="SMART" id="SM00363">
    <property type="entry name" value="S4"/>
    <property type="match status" value="1"/>
</dbReference>
<dbReference type="Proteomes" id="UP000614469">
    <property type="component" value="Unassembled WGS sequence"/>
</dbReference>
<evidence type="ECO:0000256" key="3">
    <source>
        <dbReference type="PROSITE-ProRule" id="PRU00182"/>
    </source>
</evidence>
<evidence type="ECO:0000313" key="5">
    <source>
        <dbReference type="EMBL" id="MBC8336664.1"/>
    </source>
</evidence>
<evidence type="ECO:0000256" key="2">
    <source>
        <dbReference type="ARBA" id="ARBA00029460"/>
    </source>
</evidence>
<dbReference type="CDD" id="cd00165">
    <property type="entry name" value="S4"/>
    <property type="match status" value="1"/>
</dbReference>
<dbReference type="Gene3D" id="3.10.290.10">
    <property type="entry name" value="RNA-binding S4 domain"/>
    <property type="match status" value="1"/>
</dbReference>
<gene>
    <name evidence="5" type="ORF">H8E29_15490</name>
</gene>
<dbReference type="InterPro" id="IPR002877">
    <property type="entry name" value="RNA_MeTrfase_FtsJ_dom"/>
</dbReference>
<protein>
    <submittedName>
        <fullName evidence="5">TlyA family RNA methyltransferase</fullName>
    </submittedName>
</protein>
<dbReference type="InterPro" id="IPR036986">
    <property type="entry name" value="S4_RNA-bd_sf"/>
</dbReference>
<dbReference type="GO" id="GO:0032259">
    <property type="term" value="P:methylation"/>
    <property type="evidence" value="ECO:0007669"/>
    <property type="project" value="UniProtKB-KW"/>
</dbReference>
<dbReference type="SUPFAM" id="SSF53335">
    <property type="entry name" value="S-adenosyl-L-methionine-dependent methyltransferases"/>
    <property type="match status" value="1"/>
</dbReference>
<dbReference type="EMBL" id="JACNJN010000180">
    <property type="protein sequence ID" value="MBC8336664.1"/>
    <property type="molecule type" value="Genomic_DNA"/>
</dbReference>